<dbReference type="PANTHER" id="PTHR23507">
    <property type="entry name" value="ZGC:174356"/>
    <property type="match status" value="1"/>
</dbReference>
<sequence length="441" mass="50022">MEITIPIILDFLRLDPVLFMYMFTSFLKYPIFQNLIYEKVCYNFNNVTIDCTNITEIHKIREFQSEANNVYLGSSLCLILPSIVSAMVLGQLFDMGSKRLIALLIPFIGLIGCDISYIIQTNDLKLNPYYLLISDIIFGLCGGFTALMGLINSYNVRNTNESDRGIRISRYEATISLSGTLGSFTSGLIREKIGYTNVFVVILCIHILCIIYIIISFKLENNIITSSEGELKTINEFIKNIIKPLSISGIRKKIIILLFISLAFELFIYGGINDIQFSYFLYKFAWGDKKFGIFNGFLMLSSGIGTLILYPYLIRQFYISSHIMAVIGMLNKVVFLILTVFITNDSWIYIILIPNLMTRFVATGLRSLASINTPIEEQGKLFSIIELIQGVTSLVSSAVYNTVYPKTLSFFSGFMYILTATTYILPLLIMFKIHKLLKISN</sequence>
<organism evidence="7">
    <name type="scientific">Strongyloides stercoralis</name>
    <name type="common">Threadworm</name>
    <dbReference type="NCBI Taxonomy" id="6248"/>
    <lineage>
        <taxon>Eukaryota</taxon>
        <taxon>Metazoa</taxon>
        <taxon>Ecdysozoa</taxon>
        <taxon>Nematoda</taxon>
        <taxon>Chromadorea</taxon>
        <taxon>Rhabditida</taxon>
        <taxon>Tylenchina</taxon>
        <taxon>Panagrolaimomorpha</taxon>
        <taxon>Strongyloidoidea</taxon>
        <taxon>Strongyloididae</taxon>
        <taxon>Strongyloides</taxon>
    </lineage>
</organism>
<evidence type="ECO:0000313" key="7">
    <source>
        <dbReference type="WBParaSite" id="SSTP_0000617400.1"/>
    </source>
</evidence>
<reference evidence="7" key="1">
    <citation type="submission" date="2015-08" db="UniProtKB">
        <authorList>
            <consortium name="WormBaseParasite"/>
        </authorList>
    </citation>
    <scope>IDENTIFICATION</scope>
</reference>
<feature type="transmembrane region" description="Helical" evidence="5">
    <location>
        <begin position="100"/>
        <end position="119"/>
    </location>
</feature>
<comment type="subcellular location">
    <subcellularLocation>
        <location evidence="1">Membrane</location>
        <topology evidence="1">Multi-pass membrane protein</topology>
    </subcellularLocation>
</comment>
<feature type="transmembrane region" description="Helical" evidence="5">
    <location>
        <begin position="70"/>
        <end position="93"/>
    </location>
</feature>
<dbReference type="GO" id="GO:0022857">
    <property type="term" value="F:transmembrane transporter activity"/>
    <property type="evidence" value="ECO:0007669"/>
    <property type="project" value="InterPro"/>
</dbReference>
<evidence type="ECO:0000256" key="2">
    <source>
        <dbReference type="ARBA" id="ARBA00022692"/>
    </source>
</evidence>
<protein>
    <submittedName>
        <fullName evidence="7">MFS domain-containing protein</fullName>
    </submittedName>
    <submittedName>
        <fullName evidence="8">Major facilitator superfamily (MFS) profile domain-containing protein</fullName>
    </submittedName>
</protein>
<dbReference type="Gene3D" id="1.20.1250.20">
    <property type="entry name" value="MFS general substrate transporter like domains"/>
    <property type="match status" value="1"/>
</dbReference>
<evidence type="ECO:0000313" key="8">
    <source>
        <dbReference type="WBParaSite" id="TCONS_00013034.p1"/>
    </source>
</evidence>
<dbReference type="InterPro" id="IPR036259">
    <property type="entry name" value="MFS_trans_sf"/>
</dbReference>
<evidence type="ECO:0000256" key="4">
    <source>
        <dbReference type="ARBA" id="ARBA00023136"/>
    </source>
</evidence>
<evidence type="ECO:0000256" key="5">
    <source>
        <dbReference type="SAM" id="Phobius"/>
    </source>
</evidence>
<keyword evidence="2 5" id="KW-0812">Transmembrane</keyword>
<feature type="transmembrane region" description="Helical" evidence="5">
    <location>
        <begin position="410"/>
        <end position="431"/>
    </location>
</feature>
<feature type="transmembrane region" description="Helical" evidence="5">
    <location>
        <begin position="348"/>
        <end position="369"/>
    </location>
</feature>
<feature type="transmembrane region" description="Helical" evidence="5">
    <location>
        <begin position="131"/>
        <end position="151"/>
    </location>
</feature>
<dbReference type="AlphaFoldDB" id="A0A0K0E9J1"/>
<keyword evidence="3 5" id="KW-1133">Transmembrane helix</keyword>
<evidence type="ECO:0000256" key="1">
    <source>
        <dbReference type="ARBA" id="ARBA00004141"/>
    </source>
</evidence>
<feature type="transmembrane region" description="Helical" evidence="5">
    <location>
        <begin position="195"/>
        <end position="215"/>
    </location>
</feature>
<proteinExistence type="predicted"/>
<feature type="transmembrane region" description="Helical" evidence="5">
    <location>
        <begin position="292"/>
        <end position="310"/>
    </location>
</feature>
<dbReference type="Proteomes" id="UP000035681">
    <property type="component" value="Unplaced"/>
</dbReference>
<keyword evidence="6" id="KW-1185">Reference proteome</keyword>
<feature type="transmembrane region" description="Helical" evidence="5">
    <location>
        <begin position="381"/>
        <end position="404"/>
    </location>
</feature>
<feature type="transmembrane region" description="Helical" evidence="5">
    <location>
        <begin position="322"/>
        <end position="342"/>
    </location>
</feature>
<dbReference type="Pfam" id="PF07690">
    <property type="entry name" value="MFS_1"/>
    <property type="match status" value="1"/>
</dbReference>
<dbReference type="SUPFAM" id="SSF103473">
    <property type="entry name" value="MFS general substrate transporter"/>
    <property type="match status" value="1"/>
</dbReference>
<dbReference type="PANTHER" id="PTHR23507:SF1">
    <property type="entry name" value="FI18259P1-RELATED"/>
    <property type="match status" value="1"/>
</dbReference>
<dbReference type="WBParaSite" id="TCONS_00013034.p1">
    <property type="protein sequence ID" value="TCONS_00013034.p1"/>
    <property type="gene ID" value="XLOC_008825"/>
</dbReference>
<feature type="transmembrane region" description="Helical" evidence="5">
    <location>
        <begin position="254"/>
        <end position="272"/>
    </location>
</feature>
<accession>A0A0K0E9J1</accession>
<dbReference type="InterPro" id="IPR011701">
    <property type="entry name" value="MFS"/>
</dbReference>
<keyword evidence="4 5" id="KW-0472">Membrane</keyword>
<dbReference type="GO" id="GO:0016020">
    <property type="term" value="C:membrane"/>
    <property type="evidence" value="ECO:0007669"/>
    <property type="project" value="UniProtKB-SubCell"/>
</dbReference>
<evidence type="ECO:0000313" key="6">
    <source>
        <dbReference type="Proteomes" id="UP000035681"/>
    </source>
</evidence>
<evidence type="ECO:0000256" key="3">
    <source>
        <dbReference type="ARBA" id="ARBA00022989"/>
    </source>
</evidence>
<name>A0A0K0E9J1_STRER</name>
<dbReference type="WBParaSite" id="SSTP_0000617400.1">
    <property type="protein sequence ID" value="SSTP_0000617400.1"/>
    <property type="gene ID" value="SSTP_0000617400"/>
</dbReference>